<dbReference type="InterPro" id="IPR017871">
    <property type="entry name" value="ABC_transporter-like_CS"/>
</dbReference>
<dbReference type="EMBL" id="WHPD01001247">
    <property type="protein sequence ID" value="MPV88153.1"/>
    <property type="molecule type" value="Genomic_DNA"/>
</dbReference>
<dbReference type="Pfam" id="PF00005">
    <property type="entry name" value="ABC_tran"/>
    <property type="match status" value="2"/>
</dbReference>
<proteinExistence type="inferred from homology"/>
<dbReference type="Pfam" id="PF08352">
    <property type="entry name" value="oligo_HPY"/>
    <property type="match status" value="1"/>
</dbReference>
<comment type="similarity">
    <text evidence="1">Belongs to the ABC transporter superfamily.</text>
</comment>
<dbReference type="FunFam" id="3.40.50.300:FF:000016">
    <property type="entry name" value="Oligopeptide ABC transporter ATP-binding component"/>
    <property type="match status" value="1"/>
</dbReference>
<dbReference type="SUPFAM" id="SSF52540">
    <property type="entry name" value="P-loop containing nucleoside triphosphate hydrolases"/>
    <property type="match status" value="2"/>
</dbReference>
<dbReference type="GO" id="GO:0005524">
    <property type="term" value="F:ATP binding"/>
    <property type="evidence" value="ECO:0007669"/>
    <property type="project" value="UniProtKB-KW"/>
</dbReference>
<feature type="domain" description="ABC transporter" evidence="6">
    <location>
        <begin position="321"/>
        <end position="571"/>
    </location>
</feature>
<gene>
    <name evidence="7" type="ORF">GB882_05685</name>
</gene>
<keyword evidence="2" id="KW-0813">Transport</keyword>
<name>A0A7J9UUY0_9MICO</name>
<dbReference type="InterPro" id="IPR013563">
    <property type="entry name" value="Oligopep_ABC_C"/>
</dbReference>
<keyword evidence="3" id="KW-0547">Nucleotide-binding</keyword>
<evidence type="ECO:0000256" key="5">
    <source>
        <dbReference type="SAM" id="MobiDB-lite"/>
    </source>
</evidence>
<dbReference type="RefSeq" id="WP_152230793.1">
    <property type="nucleotide sequence ID" value="NZ_BAAAOT010000003.1"/>
</dbReference>
<dbReference type="NCBIfam" id="TIGR01727">
    <property type="entry name" value="oligo_HPY"/>
    <property type="match status" value="1"/>
</dbReference>
<dbReference type="PANTHER" id="PTHR43776:SF7">
    <property type="entry name" value="D,D-DIPEPTIDE TRANSPORT ATP-BINDING PROTEIN DDPF-RELATED"/>
    <property type="match status" value="1"/>
</dbReference>
<keyword evidence="8" id="KW-1185">Reference proteome</keyword>
<dbReference type="Gene3D" id="3.40.50.300">
    <property type="entry name" value="P-loop containing nucleotide triphosphate hydrolases"/>
    <property type="match status" value="2"/>
</dbReference>
<feature type="region of interest" description="Disordered" evidence="5">
    <location>
        <begin position="287"/>
        <end position="314"/>
    </location>
</feature>
<protein>
    <submittedName>
        <fullName evidence="7">Dipeptide ABC transporter ATP-binding protein</fullName>
    </submittedName>
</protein>
<evidence type="ECO:0000256" key="3">
    <source>
        <dbReference type="ARBA" id="ARBA00022741"/>
    </source>
</evidence>
<organism evidence="7 8">
    <name type="scientific">Georgenia ruanii</name>
    <dbReference type="NCBI Taxonomy" id="348442"/>
    <lineage>
        <taxon>Bacteria</taxon>
        <taxon>Bacillati</taxon>
        <taxon>Actinomycetota</taxon>
        <taxon>Actinomycetes</taxon>
        <taxon>Micrococcales</taxon>
        <taxon>Bogoriellaceae</taxon>
        <taxon>Georgenia</taxon>
    </lineage>
</organism>
<dbReference type="NCBIfam" id="NF007739">
    <property type="entry name" value="PRK10419.1"/>
    <property type="match status" value="2"/>
</dbReference>
<evidence type="ECO:0000313" key="7">
    <source>
        <dbReference type="EMBL" id="MPV88153.1"/>
    </source>
</evidence>
<dbReference type="InterPro" id="IPR003593">
    <property type="entry name" value="AAA+_ATPase"/>
</dbReference>
<comment type="caution">
    <text evidence="7">The sequence shown here is derived from an EMBL/GenBank/DDBJ whole genome shotgun (WGS) entry which is preliminary data.</text>
</comment>
<dbReference type="InterPro" id="IPR027417">
    <property type="entry name" value="P-loop_NTPase"/>
</dbReference>
<sequence>MSPRRALEITGLDVRLRSADGVVHAVRGVDVAVAPGEVLAVVGRSGSGKSVTALAVLGLLPSSARVTGSVRLGGEELLGRSDAELSRVRGARIGLVEQDAQAALTPVYPVGELLVEALQAHRRVTRAAARARAVELLGLVGLDRPAARFGAYPHELSGGMRQRVAIALAIANDPEVLIADEPTSALDVTVQAQILDVLRTAREETGAALVLITHDLGVVAGLADRVAVMDAGRVVEDGDVERVFARPRAAETVALLAGVCPAGAGGAAGDGVPTAAGTGVPTAAGTGVPTASATGTDGGVPAAPATAPREAAVQREDPVVLRVRGLHRHFPLTRPGPLRRRVGTIRAVDGVGLEVRAGEVLALVGETGSGKSTTVRAILELAAPQAGTVEVLGRDVASLDRAARRALRRDVQVVFQDPDAALDPRLPVADLVAEPLLADGRRGEAVARRVAEVLDLVRLEPALAHRFPRHLSGGQRQRVAIARALALQPRLLVLDEPVSALDAPVQADILDLLADLRARLALSYLLVTHDLTAVRRLADRVAVMHLGRIVEAGDAAEVLARPAHPYTRALLSAVPLADPAAERRRPRTLLVGEVPSPADPPSGCRFRTRCPLRPTLDDAARARCREEDQRLTALAGDHEAACHAVRRHAVG</sequence>
<accession>A0A7J9UUY0</accession>
<dbReference type="AlphaFoldDB" id="A0A7J9UUY0"/>
<evidence type="ECO:0000256" key="2">
    <source>
        <dbReference type="ARBA" id="ARBA00022448"/>
    </source>
</evidence>
<dbReference type="Proteomes" id="UP000429644">
    <property type="component" value="Unassembled WGS sequence"/>
</dbReference>
<dbReference type="PROSITE" id="PS50893">
    <property type="entry name" value="ABC_TRANSPORTER_2"/>
    <property type="match status" value="2"/>
</dbReference>
<feature type="domain" description="ABC transporter" evidence="6">
    <location>
        <begin position="9"/>
        <end position="256"/>
    </location>
</feature>
<dbReference type="GO" id="GO:0055085">
    <property type="term" value="P:transmembrane transport"/>
    <property type="evidence" value="ECO:0007669"/>
    <property type="project" value="UniProtKB-ARBA"/>
</dbReference>
<dbReference type="OrthoDB" id="4008250at2"/>
<dbReference type="PANTHER" id="PTHR43776">
    <property type="entry name" value="TRANSPORT ATP-BINDING PROTEIN"/>
    <property type="match status" value="1"/>
</dbReference>
<dbReference type="PROSITE" id="PS00211">
    <property type="entry name" value="ABC_TRANSPORTER_1"/>
    <property type="match status" value="2"/>
</dbReference>
<evidence type="ECO:0000256" key="4">
    <source>
        <dbReference type="ARBA" id="ARBA00022840"/>
    </source>
</evidence>
<dbReference type="GO" id="GO:0015833">
    <property type="term" value="P:peptide transport"/>
    <property type="evidence" value="ECO:0007669"/>
    <property type="project" value="InterPro"/>
</dbReference>
<dbReference type="GO" id="GO:0016887">
    <property type="term" value="F:ATP hydrolysis activity"/>
    <property type="evidence" value="ECO:0007669"/>
    <property type="project" value="InterPro"/>
</dbReference>
<evidence type="ECO:0000313" key="8">
    <source>
        <dbReference type="Proteomes" id="UP000429644"/>
    </source>
</evidence>
<dbReference type="InterPro" id="IPR050319">
    <property type="entry name" value="ABC_transp_ATP-bind"/>
</dbReference>
<keyword evidence="4 7" id="KW-0067">ATP-binding</keyword>
<dbReference type="CDD" id="cd03257">
    <property type="entry name" value="ABC_NikE_OppD_transporters"/>
    <property type="match status" value="2"/>
</dbReference>
<evidence type="ECO:0000259" key="6">
    <source>
        <dbReference type="PROSITE" id="PS50893"/>
    </source>
</evidence>
<dbReference type="InterPro" id="IPR003439">
    <property type="entry name" value="ABC_transporter-like_ATP-bd"/>
</dbReference>
<dbReference type="SMART" id="SM00382">
    <property type="entry name" value="AAA"/>
    <property type="match status" value="2"/>
</dbReference>
<feature type="compositionally biased region" description="Low complexity" evidence="5">
    <location>
        <begin position="287"/>
        <end position="311"/>
    </location>
</feature>
<dbReference type="NCBIfam" id="NF008453">
    <property type="entry name" value="PRK11308.1"/>
    <property type="match status" value="2"/>
</dbReference>
<reference evidence="7 8" key="1">
    <citation type="submission" date="2019-10" db="EMBL/GenBank/DDBJ databases">
        <title>Georgenia wutianyii sp. nov. and Georgenia yuyongxinii sp. nov. isolated from plateau pika (Ochotona curzoniae) in the Qinghai-Tibet plateau of China.</title>
        <authorList>
            <person name="Tian Z."/>
        </authorList>
    </citation>
    <scope>NUCLEOTIDE SEQUENCE [LARGE SCALE GENOMIC DNA]</scope>
    <source>
        <strain evidence="7 8">JCM 15130</strain>
    </source>
</reference>
<evidence type="ECO:0000256" key="1">
    <source>
        <dbReference type="ARBA" id="ARBA00005417"/>
    </source>
</evidence>